<proteinExistence type="predicted"/>
<organism evidence="2 3">
    <name type="scientific">Pisum sativum</name>
    <name type="common">Garden pea</name>
    <name type="synonym">Lathyrus oleraceus</name>
    <dbReference type="NCBI Taxonomy" id="3888"/>
    <lineage>
        <taxon>Eukaryota</taxon>
        <taxon>Viridiplantae</taxon>
        <taxon>Streptophyta</taxon>
        <taxon>Embryophyta</taxon>
        <taxon>Tracheophyta</taxon>
        <taxon>Spermatophyta</taxon>
        <taxon>Magnoliopsida</taxon>
        <taxon>eudicotyledons</taxon>
        <taxon>Gunneridae</taxon>
        <taxon>Pentapetalae</taxon>
        <taxon>rosids</taxon>
        <taxon>fabids</taxon>
        <taxon>Fabales</taxon>
        <taxon>Fabaceae</taxon>
        <taxon>Papilionoideae</taxon>
        <taxon>50 kb inversion clade</taxon>
        <taxon>NPAAA clade</taxon>
        <taxon>Hologalegina</taxon>
        <taxon>IRL clade</taxon>
        <taxon>Fabeae</taxon>
        <taxon>Lathyrus</taxon>
    </lineage>
</organism>
<sequence>MHDNDIYRDIILPKIEKNGRCKPSPPPQRRFDPDNGPWVGIHGKKKPPSIYEEGLKILNKEGLLPPDDPTLVTWSPTGYCRTSKPFIHPSEVQPDGKLKPLTKAEEVLNWKSENMVSQNEILQNLGKRVDKIVEKIDETDEYLKMLEERTFGKTFDQKEIEIRKRPSPFYPSYVSSPPDHVRYIPTAYRPKSTRTATPSTSKTKGKASCLSVSSSDSQDIPEIPPPKIQKEEETPDKGFQATTITRNYESPHKNHPLAETSTQKEDESSTDGDNNSDQEISTDETPIFVSSKSKSEDNYIPRLFVANIKEEESFFEEESPEETLIPKRTKPNCSP</sequence>
<evidence type="ECO:0000313" key="2">
    <source>
        <dbReference type="EMBL" id="KAI5427920.1"/>
    </source>
</evidence>
<protein>
    <submittedName>
        <fullName evidence="2">Uncharacterized protein</fullName>
    </submittedName>
</protein>
<feature type="region of interest" description="Disordered" evidence="1">
    <location>
        <begin position="17"/>
        <end position="45"/>
    </location>
</feature>
<dbReference type="Gramene" id="Psat03G0308300-T1">
    <property type="protein sequence ID" value="KAI5427920.1"/>
    <property type="gene ID" value="KIW84_033083"/>
</dbReference>
<gene>
    <name evidence="2" type="ORF">KIW84_033083</name>
</gene>
<name>A0A9D4XZQ0_PEA</name>
<evidence type="ECO:0000313" key="3">
    <source>
        <dbReference type="Proteomes" id="UP001058974"/>
    </source>
</evidence>
<feature type="compositionally biased region" description="Acidic residues" evidence="1">
    <location>
        <begin position="268"/>
        <end position="282"/>
    </location>
</feature>
<feature type="region of interest" description="Disordered" evidence="1">
    <location>
        <begin position="167"/>
        <end position="294"/>
    </location>
</feature>
<feature type="compositionally biased region" description="Polar residues" evidence="1">
    <location>
        <begin position="193"/>
        <end position="202"/>
    </location>
</feature>
<accession>A0A9D4XZQ0</accession>
<dbReference type="Proteomes" id="UP001058974">
    <property type="component" value="Chromosome 3"/>
</dbReference>
<reference evidence="2 3" key="1">
    <citation type="journal article" date="2022" name="Nat. Genet.">
        <title>Improved pea reference genome and pan-genome highlight genomic features and evolutionary characteristics.</title>
        <authorList>
            <person name="Yang T."/>
            <person name="Liu R."/>
            <person name="Luo Y."/>
            <person name="Hu S."/>
            <person name="Wang D."/>
            <person name="Wang C."/>
            <person name="Pandey M.K."/>
            <person name="Ge S."/>
            <person name="Xu Q."/>
            <person name="Li N."/>
            <person name="Li G."/>
            <person name="Huang Y."/>
            <person name="Saxena R.K."/>
            <person name="Ji Y."/>
            <person name="Li M."/>
            <person name="Yan X."/>
            <person name="He Y."/>
            <person name="Liu Y."/>
            <person name="Wang X."/>
            <person name="Xiang C."/>
            <person name="Varshney R.K."/>
            <person name="Ding H."/>
            <person name="Gao S."/>
            <person name="Zong X."/>
        </authorList>
    </citation>
    <scope>NUCLEOTIDE SEQUENCE [LARGE SCALE GENOMIC DNA]</scope>
    <source>
        <strain evidence="2 3">cv. Zhongwan 6</strain>
    </source>
</reference>
<dbReference type="AlphaFoldDB" id="A0A9D4XZQ0"/>
<dbReference type="EMBL" id="JAMSHJ010000003">
    <property type="protein sequence ID" value="KAI5427920.1"/>
    <property type="molecule type" value="Genomic_DNA"/>
</dbReference>
<keyword evidence="3" id="KW-1185">Reference proteome</keyword>
<comment type="caution">
    <text evidence="2">The sequence shown here is derived from an EMBL/GenBank/DDBJ whole genome shotgun (WGS) entry which is preliminary data.</text>
</comment>
<evidence type="ECO:0000256" key="1">
    <source>
        <dbReference type="SAM" id="MobiDB-lite"/>
    </source>
</evidence>
<feature type="region of interest" description="Disordered" evidence="1">
    <location>
        <begin position="313"/>
        <end position="335"/>
    </location>
</feature>
<feature type="compositionally biased region" description="Low complexity" evidence="1">
    <location>
        <begin position="208"/>
        <end position="221"/>
    </location>
</feature>